<keyword evidence="3" id="KW-1185">Reference proteome</keyword>
<proteinExistence type="predicted"/>
<reference evidence="2 3" key="1">
    <citation type="submission" date="2021-04" db="EMBL/GenBank/DDBJ databases">
        <title>Nocardia tengchongensis.</title>
        <authorList>
            <person name="Zhuang k."/>
            <person name="Ran Y."/>
            <person name="Li W."/>
        </authorList>
    </citation>
    <scope>NUCLEOTIDE SEQUENCE [LARGE SCALE GENOMIC DNA]</scope>
    <source>
        <strain evidence="2 3">CFH S0057</strain>
    </source>
</reference>
<feature type="domain" description="Helix-turn-helix" evidence="1">
    <location>
        <begin position="80"/>
        <end position="127"/>
    </location>
</feature>
<dbReference type="GO" id="GO:0003677">
    <property type="term" value="F:DNA binding"/>
    <property type="evidence" value="ECO:0007669"/>
    <property type="project" value="UniProtKB-KW"/>
</dbReference>
<evidence type="ECO:0000259" key="1">
    <source>
        <dbReference type="Pfam" id="PF12728"/>
    </source>
</evidence>
<dbReference type="InterPro" id="IPR010093">
    <property type="entry name" value="SinI_DNA-bd"/>
</dbReference>
<keyword evidence="2" id="KW-0238">DNA-binding</keyword>
<dbReference type="Pfam" id="PF12728">
    <property type="entry name" value="HTH_17"/>
    <property type="match status" value="1"/>
</dbReference>
<name>A0ABX8CNU3_9NOCA</name>
<dbReference type="NCBIfam" id="TIGR01764">
    <property type="entry name" value="excise"/>
    <property type="match status" value="1"/>
</dbReference>
<organism evidence="2 3">
    <name type="scientific">Nocardia tengchongensis</name>
    <dbReference type="NCBI Taxonomy" id="2055889"/>
    <lineage>
        <taxon>Bacteria</taxon>
        <taxon>Bacillati</taxon>
        <taxon>Actinomycetota</taxon>
        <taxon>Actinomycetes</taxon>
        <taxon>Mycobacteriales</taxon>
        <taxon>Nocardiaceae</taxon>
        <taxon>Nocardia</taxon>
    </lineage>
</organism>
<accession>A0ABX8CNU3</accession>
<dbReference type="InterPro" id="IPR041657">
    <property type="entry name" value="HTH_17"/>
</dbReference>
<dbReference type="EMBL" id="CP074371">
    <property type="protein sequence ID" value="QVI21087.1"/>
    <property type="molecule type" value="Genomic_DNA"/>
</dbReference>
<evidence type="ECO:0000313" key="2">
    <source>
        <dbReference type="EMBL" id="QVI21087.1"/>
    </source>
</evidence>
<gene>
    <name evidence="2" type="ORF">KHQ06_34465</name>
</gene>
<protein>
    <submittedName>
        <fullName evidence="2">Excisionase family DNA-binding protein</fullName>
    </submittedName>
</protein>
<dbReference type="Proteomes" id="UP000683310">
    <property type="component" value="Chromosome"/>
</dbReference>
<evidence type="ECO:0000313" key="3">
    <source>
        <dbReference type="Proteomes" id="UP000683310"/>
    </source>
</evidence>
<sequence>MRRKEAVMTVCRVEAEVPQSTRNQIRKALVSLPPASQQPSTIVIDEVPMLVPASVRAAVVALLEHLSEGRGVAIGPVDALVTTSTAADLLGLSRTYVCRMVDAGELPVEYRGTHRRIPLQAVLDYRELRRRDRTQALDEVARISRESGMYDDEF</sequence>